<dbReference type="RefSeq" id="WP_311343140.1">
    <property type="nucleotide sequence ID" value="NZ_JAVREI010000001.1"/>
</dbReference>
<dbReference type="EMBL" id="JAVREI010000001">
    <property type="protein sequence ID" value="MDT0274286.1"/>
    <property type="molecule type" value="Genomic_DNA"/>
</dbReference>
<sequence>MTAPVPVSRTTGEWAAYLARRAVQMEIGVWQSLSRFVLRRPRVPAGAAGFSYHRAVLAVHITITAVSVLELVVVDVLVQRWPYVRAPLLVVGVWGVAWMLGMLAAMVTRPHAVGPDGIRARYATDVDLALPWDAVDAVVRRTRIREDKAPRLAPGDDVLNLWMQDRTNVDIDLDVPVHVRLPEGSATVRRISLFADDPTAFLAAVRAQVPAA</sequence>
<proteinExistence type="predicted"/>
<feature type="transmembrane region" description="Helical" evidence="1">
    <location>
        <begin position="86"/>
        <end position="107"/>
    </location>
</feature>
<gene>
    <name evidence="2" type="ORF">RM425_00065</name>
</gene>
<dbReference type="Proteomes" id="UP001183222">
    <property type="component" value="Unassembled WGS sequence"/>
</dbReference>
<protein>
    <recommendedName>
        <fullName evidence="4">PH domain-containing protein</fullName>
    </recommendedName>
</protein>
<organism evidence="2 3">
    <name type="scientific">Blastococcus goldschmidtiae</name>
    <dbReference type="NCBI Taxonomy" id="3075546"/>
    <lineage>
        <taxon>Bacteria</taxon>
        <taxon>Bacillati</taxon>
        <taxon>Actinomycetota</taxon>
        <taxon>Actinomycetes</taxon>
        <taxon>Geodermatophilales</taxon>
        <taxon>Geodermatophilaceae</taxon>
        <taxon>Blastococcus</taxon>
    </lineage>
</organism>
<keyword evidence="3" id="KW-1185">Reference proteome</keyword>
<keyword evidence="1" id="KW-0472">Membrane</keyword>
<keyword evidence="1" id="KW-0812">Transmembrane</keyword>
<accession>A0ABU2K2F7</accession>
<evidence type="ECO:0000313" key="2">
    <source>
        <dbReference type="EMBL" id="MDT0274286.1"/>
    </source>
</evidence>
<evidence type="ECO:0008006" key="4">
    <source>
        <dbReference type="Google" id="ProtNLM"/>
    </source>
</evidence>
<name>A0ABU2K2F7_9ACTN</name>
<keyword evidence="1" id="KW-1133">Transmembrane helix</keyword>
<reference evidence="3" key="1">
    <citation type="submission" date="2023-07" db="EMBL/GenBank/DDBJ databases">
        <title>30 novel species of actinomycetes from the DSMZ collection.</title>
        <authorList>
            <person name="Nouioui I."/>
        </authorList>
    </citation>
    <scope>NUCLEOTIDE SEQUENCE [LARGE SCALE GENOMIC DNA]</scope>
    <source>
        <strain evidence="3">DSM 46792</strain>
    </source>
</reference>
<evidence type="ECO:0000313" key="3">
    <source>
        <dbReference type="Proteomes" id="UP001183222"/>
    </source>
</evidence>
<feature type="transmembrane region" description="Helical" evidence="1">
    <location>
        <begin position="55"/>
        <end position="74"/>
    </location>
</feature>
<evidence type="ECO:0000256" key="1">
    <source>
        <dbReference type="SAM" id="Phobius"/>
    </source>
</evidence>
<comment type="caution">
    <text evidence="2">The sequence shown here is derived from an EMBL/GenBank/DDBJ whole genome shotgun (WGS) entry which is preliminary data.</text>
</comment>